<evidence type="ECO:0008006" key="4">
    <source>
        <dbReference type="Google" id="ProtNLM"/>
    </source>
</evidence>
<proteinExistence type="predicted"/>
<dbReference type="EMBL" id="JBBYHU010000028">
    <property type="protein sequence ID" value="MEL1241908.1"/>
    <property type="molecule type" value="Genomic_DNA"/>
</dbReference>
<evidence type="ECO:0000256" key="1">
    <source>
        <dbReference type="SAM" id="SignalP"/>
    </source>
</evidence>
<protein>
    <recommendedName>
        <fullName evidence="4">Carboxypeptidase regulatory-like domain-containing protein</fullName>
    </recommendedName>
</protein>
<keyword evidence="1" id="KW-0732">Signal</keyword>
<name>A0ABU9HP26_9FLAO</name>
<evidence type="ECO:0000313" key="2">
    <source>
        <dbReference type="EMBL" id="MEL1241908.1"/>
    </source>
</evidence>
<gene>
    <name evidence="2" type="ORF">AAEO59_12680</name>
</gene>
<comment type="caution">
    <text evidence="2">The sequence shown here is derived from an EMBL/GenBank/DDBJ whole genome shotgun (WGS) entry which is preliminary data.</text>
</comment>
<organism evidence="2 3">
    <name type="scientific">Flavobacterium flavipallidum</name>
    <dbReference type="NCBI Taxonomy" id="3139140"/>
    <lineage>
        <taxon>Bacteria</taxon>
        <taxon>Pseudomonadati</taxon>
        <taxon>Bacteroidota</taxon>
        <taxon>Flavobacteriia</taxon>
        <taxon>Flavobacteriales</taxon>
        <taxon>Flavobacteriaceae</taxon>
        <taxon>Flavobacterium</taxon>
    </lineage>
</organism>
<feature type="signal peptide" evidence="1">
    <location>
        <begin position="1"/>
        <end position="20"/>
    </location>
</feature>
<dbReference type="InterPro" id="IPR013783">
    <property type="entry name" value="Ig-like_fold"/>
</dbReference>
<feature type="chain" id="PRO_5045609876" description="Carboxypeptidase regulatory-like domain-containing protein" evidence="1">
    <location>
        <begin position="21"/>
        <end position="220"/>
    </location>
</feature>
<dbReference type="Proteomes" id="UP001398556">
    <property type="component" value="Unassembled WGS sequence"/>
</dbReference>
<dbReference type="RefSeq" id="WP_341701116.1">
    <property type="nucleotide sequence ID" value="NZ_JBBYHU010000028.1"/>
</dbReference>
<sequence length="220" mass="25103">MKKILLFCFLLCLISCEIQYDGETKIVLTGKLIDENGNSLPNKDIEVTINGGGTLFSNSDLISFGKSNQDGSFSLIFPTPKNDNEISISINNQINQANEFQEKEFSVKKINFKNYKLDLNKITLYKKESITNLNLVLNRTSTNTRLENIKIEGKLPEFWINPNLLPDNSDYVETFYNVIKNQNITLKYTIIDYSNSTITSKEETVIIPINDTPVTYNLTY</sequence>
<dbReference type="Gene3D" id="2.60.40.10">
    <property type="entry name" value="Immunoglobulins"/>
    <property type="match status" value="1"/>
</dbReference>
<reference evidence="2 3" key="1">
    <citation type="submission" date="2024-04" db="EMBL/GenBank/DDBJ databases">
        <title>Flavobacterium sp. DGU99 16S ribosomal RNA gene Genome sequencing and assembly.</title>
        <authorList>
            <person name="Park S."/>
        </authorList>
    </citation>
    <scope>NUCLEOTIDE SEQUENCE [LARGE SCALE GENOMIC DNA]</scope>
    <source>
        <strain evidence="2 3">DGU99</strain>
    </source>
</reference>
<evidence type="ECO:0000313" key="3">
    <source>
        <dbReference type="Proteomes" id="UP001398556"/>
    </source>
</evidence>
<accession>A0ABU9HP26</accession>
<keyword evidence="3" id="KW-1185">Reference proteome</keyword>